<evidence type="ECO:0000313" key="7">
    <source>
        <dbReference type="EMBL" id="MBS4539425.1"/>
    </source>
</evidence>
<dbReference type="PROSITE" id="PS51352">
    <property type="entry name" value="THIOREDOXIN_2"/>
    <property type="match status" value="1"/>
</dbReference>
<protein>
    <recommendedName>
        <fullName evidence="5">Glutathione peroxidase</fullName>
    </recommendedName>
</protein>
<dbReference type="InterPro" id="IPR000889">
    <property type="entry name" value="Glutathione_peroxidase"/>
</dbReference>
<dbReference type="PANTHER" id="PTHR11592">
    <property type="entry name" value="GLUTATHIONE PEROXIDASE"/>
    <property type="match status" value="1"/>
</dbReference>
<comment type="similarity">
    <text evidence="1 5">Belongs to the glutathione peroxidase family.</text>
</comment>
<gene>
    <name evidence="7" type="ORF">GOQ27_13195</name>
</gene>
<dbReference type="Pfam" id="PF00255">
    <property type="entry name" value="GSHPx"/>
    <property type="match status" value="1"/>
</dbReference>
<dbReference type="InterPro" id="IPR036249">
    <property type="entry name" value="Thioredoxin-like_sf"/>
</dbReference>
<evidence type="ECO:0000256" key="5">
    <source>
        <dbReference type="RuleBase" id="RU000499"/>
    </source>
</evidence>
<comment type="caution">
    <text evidence="7">The sequence shown here is derived from an EMBL/GenBank/DDBJ whole genome shotgun (WGS) entry which is preliminary data.</text>
</comment>
<keyword evidence="8" id="KW-1185">Reference proteome</keyword>
<dbReference type="FunFam" id="3.40.30.10:FF:000010">
    <property type="entry name" value="Glutathione peroxidase"/>
    <property type="match status" value="1"/>
</dbReference>
<dbReference type="SUPFAM" id="SSF52833">
    <property type="entry name" value="Thioredoxin-like"/>
    <property type="match status" value="1"/>
</dbReference>
<keyword evidence="3 5" id="KW-0560">Oxidoreductase</keyword>
<dbReference type="InterPro" id="IPR013766">
    <property type="entry name" value="Thioredoxin_domain"/>
</dbReference>
<name>A0A942UXK3_9FIRM</name>
<dbReference type="PANTHER" id="PTHR11592:SF78">
    <property type="entry name" value="GLUTATHIONE PEROXIDASE"/>
    <property type="match status" value="1"/>
</dbReference>
<dbReference type="RefSeq" id="WP_203367344.1">
    <property type="nucleotide sequence ID" value="NZ_WSFT01000050.1"/>
</dbReference>
<dbReference type="InterPro" id="IPR029760">
    <property type="entry name" value="GPX_CS"/>
</dbReference>
<evidence type="ECO:0000256" key="3">
    <source>
        <dbReference type="ARBA" id="ARBA00023002"/>
    </source>
</evidence>
<dbReference type="EMBL" id="WSFT01000050">
    <property type="protein sequence ID" value="MBS4539425.1"/>
    <property type="molecule type" value="Genomic_DNA"/>
</dbReference>
<feature type="domain" description="Thioredoxin" evidence="6">
    <location>
        <begin position="1"/>
        <end position="181"/>
    </location>
</feature>
<reference evidence="7" key="1">
    <citation type="submission" date="2019-12" db="EMBL/GenBank/DDBJ databases">
        <title>Clostridiaceae gen. nov. sp. nov., isolated from sediment in Xinjiang, China.</title>
        <authorList>
            <person name="Zhang R."/>
        </authorList>
    </citation>
    <scope>NUCLEOTIDE SEQUENCE</scope>
    <source>
        <strain evidence="7">D2Q-11</strain>
    </source>
</reference>
<dbReference type="GO" id="GO:0004601">
    <property type="term" value="F:peroxidase activity"/>
    <property type="evidence" value="ECO:0007669"/>
    <property type="project" value="UniProtKB-KW"/>
</dbReference>
<sequence length="181" mass="20841">MNIYDFTANDINGNPVSLQDYKGKVIIIVNTASKCDFTPQYEDLQKLYDKYHSQGLEILGFPCNQFMEQEPGNSADIKSFCDLQYGVTFPIFEKIKVNGKFAHPLFKYLKESTTFDGLDMKNSSNKILDAILKEKFPEFTTGNSIRWNFTKFLVDKNGNIVKRFESAISPMELEPYIKKEI</sequence>
<dbReference type="PRINTS" id="PR01011">
    <property type="entry name" value="GLUTPROXDASE"/>
</dbReference>
<evidence type="ECO:0000256" key="1">
    <source>
        <dbReference type="ARBA" id="ARBA00006926"/>
    </source>
</evidence>
<dbReference type="Gene3D" id="3.40.30.10">
    <property type="entry name" value="Glutaredoxin"/>
    <property type="match status" value="1"/>
</dbReference>
<dbReference type="PROSITE" id="PS00763">
    <property type="entry name" value="GLUTATHIONE_PEROXID_2"/>
    <property type="match status" value="1"/>
</dbReference>
<accession>A0A942UXK3</accession>
<evidence type="ECO:0000256" key="2">
    <source>
        <dbReference type="ARBA" id="ARBA00022559"/>
    </source>
</evidence>
<dbReference type="GO" id="GO:0034599">
    <property type="term" value="P:cellular response to oxidative stress"/>
    <property type="evidence" value="ECO:0007669"/>
    <property type="project" value="TreeGrafter"/>
</dbReference>
<evidence type="ECO:0000256" key="4">
    <source>
        <dbReference type="PIRSR" id="PIRSR000303-1"/>
    </source>
</evidence>
<dbReference type="AlphaFoldDB" id="A0A942UXK3"/>
<feature type="active site" evidence="4">
    <location>
        <position position="35"/>
    </location>
</feature>
<evidence type="ECO:0000259" key="6">
    <source>
        <dbReference type="PROSITE" id="PS51352"/>
    </source>
</evidence>
<dbReference type="PROSITE" id="PS51355">
    <property type="entry name" value="GLUTATHIONE_PEROXID_3"/>
    <property type="match status" value="1"/>
</dbReference>
<proteinExistence type="inferred from homology"/>
<dbReference type="PIRSF" id="PIRSF000303">
    <property type="entry name" value="Glutathion_perox"/>
    <property type="match status" value="1"/>
</dbReference>
<evidence type="ECO:0000313" key="8">
    <source>
        <dbReference type="Proteomes" id="UP000724672"/>
    </source>
</evidence>
<dbReference type="CDD" id="cd00340">
    <property type="entry name" value="GSH_Peroxidase"/>
    <property type="match status" value="1"/>
</dbReference>
<keyword evidence="2 5" id="KW-0575">Peroxidase</keyword>
<dbReference type="Proteomes" id="UP000724672">
    <property type="component" value="Unassembled WGS sequence"/>
</dbReference>
<organism evidence="7 8">
    <name type="scientific">Anaeromonas frigoriresistens</name>
    <dbReference type="NCBI Taxonomy" id="2683708"/>
    <lineage>
        <taxon>Bacteria</taxon>
        <taxon>Bacillati</taxon>
        <taxon>Bacillota</taxon>
        <taxon>Tissierellia</taxon>
        <taxon>Tissierellales</taxon>
        <taxon>Thermohalobacteraceae</taxon>
        <taxon>Anaeromonas</taxon>
    </lineage>
</organism>